<dbReference type="Gene3D" id="3.40.50.10140">
    <property type="entry name" value="Toll/interleukin-1 receptor homology (TIR) domain"/>
    <property type="match status" value="1"/>
</dbReference>
<evidence type="ECO:0000259" key="1">
    <source>
        <dbReference type="PROSITE" id="PS50104"/>
    </source>
</evidence>
<dbReference type="GO" id="GO:0007165">
    <property type="term" value="P:signal transduction"/>
    <property type="evidence" value="ECO:0007669"/>
    <property type="project" value="InterPro"/>
</dbReference>
<evidence type="ECO:0000313" key="2">
    <source>
        <dbReference type="EMBL" id="NEY91666.1"/>
    </source>
</evidence>
<dbReference type="AlphaFoldDB" id="A0A6M0QW03"/>
<protein>
    <submittedName>
        <fullName evidence="2">Toll/interleukin-1 receptor domain-containing protein</fullName>
    </submittedName>
</protein>
<name>A0A6M0QW03_9RHOB</name>
<accession>A0A6M0QW03</accession>
<proteinExistence type="predicted"/>
<organism evidence="2 3">
    <name type="scientific">Tabrizicola oligotrophica</name>
    <dbReference type="NCBI Taxonomy" id="2710650"/>
    <lineage>
        <taxon>Bacteria</taxon>
        <taxon>Pseudomonadati</taxon>
        <taxon>Pseudomonadota</taxon>
        <taxon>Alphaproteobacteria</taxon>
        <taxon>Rhodobacterales</taxon>
        <taxon>Paracoccaceae</taxon>
        <taxon>Tabrizicola</taxon>
    </lineage>
</organism>
<keyword evidence="2" id="KW-0675">Receptor</keyword>
<reference evidence="2 3" key="1">
    <citation type="submission" date="2020-02" db="EMBL/GenBank/DDBJ databases">
        <authorList>
            <person name="Chen W.-M."/>
        </authorList>
    </citation>
    <scope>NUCLEOTIDE SEQUENCE [LARGE SCALE GENOMIC DNA]</scope>
    <source>
        <strain evidence="2 3">KMS-5</strain>
    </source>
</reference>
<comment type="caution">
    <text evidence="2">The sequence shown here is derived from an EMBL/GenBank/DDBJ whole genome shotgun (WGS) entry which is preliminary data.</text>
</comment>
<feature type="domain" description="TIR" evidence="1">
    <location>
        <begin position="1"/>
        <end position="169"/>
    </location>
</feature>
<sequence length="328" mass="37197">MSKVFISYVREDEKVATYLSQVLEANGVNTWLDKESLEPGVRWKLAIENAIRGGTYFVCLYSRSREARDKSYANEELIVAIEEIRRRPSNKSWFIPVKIDECEIEARPIGAGETILDFQICDLREWSRGITSLLRILGVDEPKIDVNEPLAPGYPSALEIEGGYISYDFIEGAPAIFQGMEHRVPQGWCRRRQDNSIIAYFELYAPLKQFQDFNRLLGYTSFHAFCMDSQISLDPNAPSKFVYERKLIAPKGTFAPNLEGAGMIELPFDMPFTSSFTAYGSLHGFVFSGKFDTNLDLEVFGHIKRQRSAGVFEINMRSPAGPFAHIAK</sequence>
<keyword evidence="3" id="KW-1185">Reference proteome</keyword>
<gene>
    <name evidence="2" type="ORF">G4Z14_15305</name>
</gene>
<dbReference type="Pfam" id="PF13676">
    <property type="entry name" value="TIR_2"/>
    <property type="match status" value="1"/>
</dbReference>
<dbReference type="EMBL" id="JAAIVJ010000011">
    <property type="protein sequence ID" value="NEY91666.1"/>
    <property type="molecule type" value="Genomic_DNA"/>
</dbReference>
<dbReference type="InterPro" id="IPR000157">
    <property type="entry name" value="TIR_dom"/>
</dbReference>
<dbReference type="RefSeq" id="WP_164627308.1">
    <property type="nucleotide sequence ID" value="NZ_JAAIVJ010000011.1"/>
</dbReference>
<dbReference type="PROSITE" id="PS50104">
    <property type="entry name" value="TIR"/>
    <property type="match status" value="1"/>
</dbReference>
<evidence type="ECO:0000313" key="3">
    <source>
        <dbReference type="Proteomes" id="UP000477782"/>
    </source>
</evidence>
<dbReference type="SUPFAM" id="SSF52200">
    <property type="entry name" value="Toll/Interleukin receptor TIR domain"/>
    <property type="match status" value="1"/>
</dbReference>
<dbReference type="InterPro" id="IPR035897">
    <property type="entry name" value="Toll_tir_struct_dom_sf"/>
</dbReference>
<dbReference type="Proteomes" id="UP000477782">
    <property type="component" value="Unassembled WGS sequence"/>
</dbReference>